<dbReference type="InterPro" id="IPR038152">
    <property type="entry name" value="Carbam_trans_C_sf"/>
</dbReference>
<evidence type="ECO:0008006" key="5">
    <source>
        <dbReference type="Google" id="ProtNLM"/>
    </source>
</evidence>
<dbReference type="InterPro" id="IPR031730">
    <property type="entry name" value="Carbam_trans_C"/>
</dbReference>
<dbReference type="InterPro" id="IPR003696">
    <property type="entry name" value="Carbtransf_dom"/>
</dbReference>
<dbReference type="Gene3D" id="3.30.420.40">
    <property type="match status" value="2"/>
</dbReference>
<dbReference type="GO" id="GO:0003824">
    <property type="term" value="F:catalytic activity"/>
    <property type="evidence" value="ECO:0007669"/>
    <property type="project" value="InterPro"/>
</dbReference>
<feature type="domain" description="Carbamoyltransferase C-terminal" evidence="3">
    <location>
        <begin position="394"/>
        <end position="579"/>
    </location>
</feature>
<accession>A0A7C3N795</accession>
<dbReference type="CDD" id="cd24098">
    <property type="entry name" value="ASKHA_NBD_TobZ_N"/>
    <property type="match status" value="1"/>
</dbReference>
<organism evidence="4">
    <name type="scientific">candidate division WOR-3 bacterium</name>
    <dbReference type="NCBI Taxonomy" id="2052148"/>
    <lineage>
        <taxon>Bacteria</taxon>
        <taxon>Bacteria division WOR-3</taxon>
    </lineage>
</organism>
<dbReference type="InterPro" id="IPR051338">
    <property type="entry name" value="NodU/CmcH_Carbamoyltrnsfr"/>
</dbReference>
<comment type="caution">
    <text evidence="4">The sequence shown here is derived from an EMBL/GenBank/DDBJ whole genome shotgun (WGS) entry which is preliminary data.</text>
</comment>
<dbReference type="PANTHER" id="PTHR34847:SF1">
    <property type="entry name" value="NODULATION PROTEIN U"/>
    <property type="match status" value="1"/>
</dbReference>
<evidence type="ECO:0000256" key="1">
    <source>
        <dbReference type="ARBA" id="ARBA00006129"/>
    </source>
</evidence>
<comment type="similarity">
    <text evidence="1">Belongs to the NodU/CmcH family.</text>
</comment>
<dbReference type="SUPFAM" id="SSF53067">
    <property type="entry name" value="Actin-like ATPase domain"/>
    <property type="match status" value="1"/>
</dbReference>
<gene>
    <name evidence="4" type="ORF">ENS15_04950</name>
</gene>
<dbReference type="Pfam" id="PF02543">
    <property type="entry name" value="Carbam_trans_N"/>
    <property type="match status" value="1"/>
</dbReference>
<reference evidence="4" key="1">
    <citation type="journal article" date="2020" name="mSystems">
        <title>Genome- and Community-Level Interaction Insights into Carbon Utilization and Element Cycling Functions of Hydrothermarchaeota in Hydrothermal Sediment.</title>
        <authorList>
            <person name="Zhou Z."/>
            <person name="Liu Y."/>
            <person name="Xu W."/>
            <person name="Pan J."/>
            <person name="Luo Z.H."/>
            <person name="Li M."/>
        </authorList>
    </citation>
    <scope>NUCLEOTIDE SEQUENCE [LARGE SCALE GENOMIC DNA]</scope>
    <source>
        <strain evidence="4">SpSt-464</strain>
    </source>
</reference>
<dbReference type="EMBL" id="DSTT01000005">
    <property type="protein sequence ID" value="HFK23980.1"/>
    <property type="molecule type" value="Genomic_DNA"/>
</dbReference>
<dbReference type="PANTHER" id="PTHR34847">
    <property type="entry name" value="NODULATION PROTEIN U"/>
    <property type="match status" value="1"/>
</dbReference>
<dbReference type="Gene3D" id="3.90.870.20">
    <property type="entry name" value="Carbamoyltransferase, C-terminal domain"/>
    <property type="match status" value="1"/>
</dbReference>
<dbReference type="InterPro" id="IPR043129">
    <property type="entry name" value="ATPase_NBD"/>
</dbReference>
<protein>
    <recommendedName>
        <fullName evidence="5">Carbamoyltransferase</fullName>
    </recommendedName>
</protein>
<evidence type="ECO:0000313" key="4">
    <source>
        <dbReference type="EMBL" id="HFK23980.1"/>
    </source>
</evidence>
<feature type="domain" description="Carbamoyltransferase" evidence="2">
    <location>
        <begin position="6"/>
        <end position="342"/>
    </location>
</feature>
<dbReference type="AlphaFoldDB" id="A0A7C3N795"/>
<name>A0A7C3N795_UNCW3</name>
<proteinExistence type="inferred from homology"/>
<sequence length="596" mass="68515">MSEIEILGVSALFHDSSVTYIKDSKVVAALQEERFSKIKFDERLPELSIDALVKNFDFDPKNLTALVFYDKPILKFERIIENLIYTSPKNFQFAFNSLPIWLKDKLYTESKLRKLVKGDYKIFYVPHHISHISSSFYPSDLDRAAFIVNDGVGEWETTTIGVVDDKKINIIYSIDYPHSLGMFYSTFTYLAGFKVNSGEYKLMGLAPYGLPRYVSLIKENLIDIKEDGSYRLNMKFFDYQNGLRMCGKRMEQLFGVKIRKDGEPLNEKYADIASSVQVVLEEILIKMALRLKKESKEKNLIIGGGVGLNCVANSKVLEAYQPEKFFIQPASGDAGGSLGAALYVANRYYGLNIRNCQNYSFLGTEYSDEQIEESLKKLNGVYKKINFPEIVASEEIIKKKVVGWFQGKMEYGPRALGNRSILGDPTDPEMQRIMNLKIKFRESFRPLAPAVLEDKFDLIFKKGYPTFYMLTVCEIKDEFKNTHEQIKHDFKILRKSITQFPSVVHSDFTSRVQLVSKESNPLFYSLINHFYEKTGCPMVINTSFNVRGQPIVESPEDAFKTFIETDIDVLIIGNFILKKEEQVRKRGDFKIEKRND</sequence>
<evidence type="ECO:0000259" key="3">
    <source>
        <dbReference type="Pfam" id="PF16861"/>
    </source>
</evidence>
<dbReference type="Pfam" id="PF16861">
    <property type="entry name" value="Carbam_trans_C"/>
    <property type="match status" value="1"/>
</dbReference>
<evidence type="ECO:0000259" key="2">
    <source>
        <dbReference type="Pfam" id="PF02543"/>
    </source>
</evidence>